<accession>A0A5C6AAB0</accession>
<dbReference type="GO" id="GO:0006308">
    <property type="term" value="P:DNA catabolic process"/>
    <property type="evidence" value="ECO:0007669"/>
    <property type="project" value="UniProtKB-UniRule"/>
</dbReference>
<dbReference type="Pfam" id="PF02609">
    <property type="entry name" value="Exonuc_VII_S"/>
    <property type="match status" value="1"/>
</dbReference>
<dbReference type="InterPro" id="IPR003761">
    <property type="entry name" value="Exonuc_VII_S"/>
</dbReference>
<dbReference type="PANTHER" id="PTHR34137:SF1">
    <property type="entry name" value="EXODEOXYRIBONUCLEASE 7 SMALL SUBUNIT"/>
    <property type="match status" value="1"/>
</dbReference>
<name>A0A5C6AAB0_9BACT</name>
<dbReference type="SUPFAM" id="SSF116842">
    <property type="entry name" value="XseB-like"/>
    <property type="match status" value="1"/>
</dbReference>
<evidence type="ECO:0000313" key="9">
    <source>
        <dbReference type="Proteomes" id="UP000316213"/>
    </source>
</evidence>
<evidence type="ECO:0000256" key="4">
    <source>
        <dbReference type="ARBA" id="ARBA00022801"/>
    </source>
</evidence>
<comment type="subunit">
    <text evidence="6">Heterooligomer composed of large and small subunits.</text>
</comment>
<keyword evidence="2 6" id="KW-0963">Cytoplasm</keyword>
<gene>
    <name evidence="6 8" type="primary">xseB</name>
    <name evidence="8" type="ORF">Pla100_28540</name>
</gene>
<comment type="similarity">
    <text evidence="1 6">Belongs to the XseB family.</text>
</comment>
<comment type="subcellular location">
    <subcellularLocation>
        <location evidence="6">Cytoplasm</location>
    </subcellularLocation>
</comment>
<keyword evidence="5 6" id="KW-0269">Exonuclease</keyword>
<organism evidence="8 9">
    <name type="scientific">Neorhodopirellula pilleata</name>
    <dbReference type="NCBI Taxonomy" id="2714738"/>
    <lineage>
        <taxon>Bacteria</taxon>
        <taxon>Pseudomonadati</taxon>
        <taxon>Planctomycetota</taxon>
        <taxon>Planctomycetia</taxon>
        <taxon>Pirellulales</taxon>
        <taxon>Pirellulaceae</taxon>
        <taxon>Neorhodopirellula</taxon>
    </lineage>
</organism>
<reference evidence="8 9" key="1">
    <citation type="submission" date="2019-02" db="EMBL/GenBank/DDBJ databases">
        <title>Deep-cultivation of Planctomycetes and their phenomic and genomic characterization uncovers novel biology.</title>
        <authorList>
            <person name="Wiegand S."/>
            <person name="Jogler M."/>
            <person name="Boedeker C."/>
            <person name="Pinto D."/>
            <person name="Vollmers J."/>
            <person name="Rivas-Marin E."/>
            <person name="Kohn T."/>
            <person name="Peeters S.H."/>
            <person name="Heuer A."/>
            <person name="Rast P."/>
            <person name="Oberbeckmann S."/>
            <person name="Bunk B."/>
            <person name="Jeske O."/>
            <person name="Meyerdierks A."/>
            <person name="Storesund J.E."/>
            <person name="Kallscheuer N."/>
            <person name="Luecker S."/>
            <person name="Lage O.M."/>
            <person name="Pohl T."/>
            <person name="Merkel B.J."/>
            <person name="Hornburger P."/>
            <person name="Mueller R.-W."/>
            <person name="Bruemmer F."/>
            <person name="Labrenz M."/>
            <person name="Spormann A.M."/>
            <person name="Op Den Camp H."/>
            <person name="Overmann J."/>
            <person name="Amann R."/>
            <person name="Jetten M.S.M."/>
            <person name="Mascher T."/>
            <person name="Medema M.H."/>
            <person name="Devos D.P."/>
            <person name="Kaster A.-K."/>
            <person name="Ovreas L."/>
            <person name="Rohde M."/>
            <person name="Galperin M.Y."/>
            <person name="Jogler C."/>
        </authorList>
    </citation>
    <scope>NUCLEOTIDE SEQUENCE [LARGE SCALE GENOMIC DNA]</scope>
    <source>
        <strain evidence="8 9">Pla100</strain>
    </source>
</reference>
<dbReference type="PANTHER" id="PTHR34137">
    <property type="entry name" value="EXODEOXYRIBONUCLEASE 7 SMALL SUBUNIT"/>
    <property type="match status" value="1"/>
</dbReference>
<dbReference type="AlphaFoldDB" id="A0A5C6AAB0"/>
<keyword evidence="4 6" id="KW-0378">Hydrolase</keyword>
<evidence type="ECO:0000256" key="2">
    <source>
        <dbReference type="ARBA" id="ARBA00022490"/>
    </source>
</evidence>
<evidence type="ECO:0000256" key="5">
    <source>
        <dbReference type="ARBA" id="ARBA00022839"/>
    </source>
</evidence>
<dbReference type="NCBIfam" id="TIGR01280">
    <property type="entry name" value="xseB"/>
    <property type="match status" value="1"/>
</dbReference>
<keyword evidence="9" id="KW-1185">Reference proteome</keyword>
<dbReference type="GO" id="GO:0008855">
    <property type="term" value="F:exodeoxyribonuclease VII activity"/>
    <property type="evidence" value="ECO:0007669"/>
    <property type="project" value="UniProtKB-UniRule"/>
</dbReference>
<dbReference type="Gene3D" id="1.10.287.1040">
    <property type="entry name" value="Exonuclease VII, small subunit"/>
    <property type="match status" value="1"/>
</dbReference>
<evidence type="ECO:0000256" key="6">
    <source>
        <dbReference type="HAMAP-Rule" id="MF_00337"/>
    </source>
</evidence>
<dbReference type="Proteomes" id="UP000316213">
    <property type="component" value="Unassembled WGS sequence"/>
</dbReference>
<dbReference type="GO" id="GO:0005829">
    <property type="term" value="C:cytosol"/>
    <property type="evidence" value="ECO:0007669"/>
    <property type="project" value="TreeGrafter"/>
</dbReference>
<dbReference type="HAMAP" id="MF_00337">
    <property type="entry name" value="Exonuc_7_S"/>
    <property type="match status" value="1"/>
</dbReference>
<comment type="catalytic activity">
    <reaction evidence="6">
        <text>Exonucleolytic cleavage in either 5'- to 3'- or 3'- to 5'-direction to yield nucleoside 5'-phosphates.</text>
        <dbReference type="EC" id="3.1.11.6"/>
    </reaction>
</comment>
<dbReference type="GO" id="GO:0009318">
    <property type="term" value="C:exodeoxyribonuclease VII complex"/>
    <property type="evidence" value="ECO:0007669"/>
    <property type="project" value="UniProtKB-UniRule"/>
</dbReference>
<dbReference type="EMBL" id="SJPM01000005">
    <property type="protein sequence ID" value="TWT96376.1"/>
    <property type="molecule type" value="Genomic_DNA"/>
</dbReference>
<sequence>MAKKKTNASANDDVLDANNAQESDAPIIDVPVDFETALGEIEKIVRALESGELSLDASLKQYESAVAKMRQCYRLLEIAERKISVLAGFDAEGNPVTEPLEER</sequence>
<evidence type="ECO:0000313" key="8">
    <source>
        <dbReference type="EMBL" id="TWT96376.1"/>
    </source>
</evidence>
<protein>
    <recommendedName>
        <fullName evidence="6">Exodeoxyribonuclease 7 small subunit</fullName>
        <ecNumber evidence="6">3.1.11.6</ecNumber>
    </recommendedName>
    <alternativeName>
        <fullName evidence="6">Exodeoxyribonuclease VII small subunit</fullName>
        <shortName evidence="6">Exonuclease VII small subunit</shortName>
    </alternativeName>
</protein>
<proteinExistence type="inferred from homology"/>
<evidence type="ECO:0000256" key="1">
    <source>
        <dbReference type="ARBA" id="ARBA00009998"/>
    </source>
</evidence>
<dbReference type="InterPro" id="IPR037004">
    <property type="entry name" value="Exonuc_VII_ssu_sf"/>
</dbReference>
<comment type="caution">
    <text evidence="8">The sequence shown here is derived from an EMBL/GenBank/DDBJ whole genome shotgun (WGS) entry which is preliminary data.</text>
</comment>
<dbReference type="EC" id="3.1.11.6" evidence="6"/>
<dbReference type="OrthoDB" id="284990at2"/>
<keyword evidence="3 6" id="KW-0540">Nuclease</keyword>
<feature type="region of interest" description="Disordered" evidence="7">
    <location>
        <begin position="1"/>
        <end position="21"/>
    </location>
</feature>
<evidence type="ECO:0000256" key="3">
    <source>
        <dbReference type="ARBA" id="ARBA00022722"/>
    </source>
</evidence>
<evidence type="ECO:0000256" key="7">
    <source>
        <dbReference type="SAM" id="MobiDB-lite"/>
    </source>
</evidence>
<comment type="function">
    <text evidence="6">Bidirectionally degrades single-stranded DNA into large acid-insoluble oligonucleotides, which are then degraded further into small acid-soluble oligonucleotides.</text>
</comment>